<organism evidence="2 3">
    <name type="scientific">Mesobacillus boroniphilus JCM 21738</name>
    <dbReference type="NCBI Taxonomy" id="1294265"/>
    <lineage>
        <taxon>Bacteria</taxon>
        <taxon>Bacillati</taxon>
        <taxon>Bacillota</taxon>
        <taxon>Bacilli</taxon>
        <taxon>Bacillales</taxon>
        <taxon>Bacillaceae</taxon>
        <taxon>Mesobacillus</taxon>
    </lineage>
</organism>
<dbReference type="eggNOG" id="COG1943">
    <property type="taxonomic scope" value="Bacteria"/>
</dbReference>
<accession>W4RKK3</accession>
<dbReference type="SMART" id="SM01321">
    <property type="entry name" value="Y1_Tnp"/>
    <property type="match status" value="1"/>
</dbReference>
<dbReference type="PANTHER" id="PTHR34322:SF2">
    <property type="entry name" value="TRANSPOSASE IS200-LIKE DOMAIN-CONTAINING PROTEIN"/>
    <property type="match status" value="1"/>
</dbReference>
<comment type="caution">
    <text evidence="2">The sequence shown here is derived from an EMBL/GenBank/DDBJ whole genome shotgun (WGS) entry which is preliminary data.</text>
</comment>
<dbReference type="RefSeq" id="WP_232215843.1">
    <property type="nucleotide sequence ID" value="NZ_BAUW01000005.1"/>
</dbReference>
<dbReference type="Proteomes" id="UP000018949">
    <property type="component" value="Unassembled WGS sequence"/>
</dbReference>
<evidence type="ECO:0000313" key="2">
    <source>
        <dbReference type="EMBL" id="GAE44109.1"/>
    </source>
</evidence>
<dbReference type="AlphaFoldDB" id="W4RKK3"/>
<dbReference type="Pfam" id="PF01797">
    <property type="entry name" value="Y1_Tnp"/>
    <property type="match status" value="1"/>
</dbReference>
<evidence type="ECO:0000313" key="3">
    <source>
        <dbReference type="Proteomes" id="UP000018949"/>
    </source>
</evidence>
<dbReference type="Gene3D" id="3.30.70.1290">
    <property type="entry name" value="Transposase IS200-like"/>
    <property type="match status" value="1"/>
</dbReference>
<protein>
    <recommendedName>
        <fullName evidence="1">Transposase IS200-like domain-containing protein</fullName>
    </recommendedName>
</protein>
<dbReference type="SUPFAM" id="SSF143422">
    <property type="entry name" value="Transposase IS200-like"/>
    <property type="match status" value="1"/>
</dbReference>
<dbReference type="InterPro" id="IPR036515">
    <property type="entry name" value="Transposase_17_sf"/>
</dbReference>
<sequence>MRKRRNWLQGASYHIISRGVRRLPIFYDDQDRHTYLAQLKKVKEGYPFILHSYCLMPNHIHLLLETKFHTPSDIMGLLHTRYAIYFKKRYQFTGHVFESRFTAKMIDSLPYFLEAGRYIHRNPIEASLPEKIEDPLWCSYYAYQNDTKNSIVTTKRILDYLGNPTMEEYQEYIEKDLIIVQK</sequence>
<dbReference type="GO" id="GO:0004803">
    <property type="term" value="F:transposase activity"/>
    <property type="evidence" value="ECO:0007669"/>
    <property type="project" value="InterPro"/>
</dbReference>
<gene>
    <name evidence="2" type="ORF">JCM21738_791</name>
</gene>
<name>W4RKK3_9BACI</name>
<dbReference type="PANTHER" id="PTHR34322">
    <property type="entry name" value="TRANSPOSASE, Y1_TNP DOMAIN-CONTAINING"/>
    <property type="match status" value="1"/>
</dbReference>
<reference evidence="2 3" key="1">
    <citation type="submission" date="2013-12" db="EMBL/GenBank/DDBJ databases">
        <title>NBRP : Genome information of microbial organism related human and environment.</title>
        <authorList>
            <person name="Hattori M."/>
            <person name="Oshima K."/>
            <person name="Inaba H."/>
            <person name="Suda W."/>
            <person name="Sakamoto M."/>
            <person name="Iino T."/>
            <person name="Kitahara M."/>
            <person name="Oshida Y."/>
            <person name="Iida T."/>
            <person name="Kudo T."/>
            <person name="Itoh T."/>
            <person name="Ahmed I."/>
            <person name="Ohkuma M."/>
        </authorList>
    </citation>
    <scope>NUCLEOTIDE SEQUENCE [LARGE SCALE GENOMIC DNA]</scope>
    <source>
        <strain evidence="2 3">JCM 21738</strain>
    </source>
</reference>
<keyword evidence="3" id="KW-1185">Reference proteome</keyword>
<dbReference type="EMBL" id="BAUW01000005">
    <property type="protein sequence ID" value="GAE44109.1"/>
    <property type="molecule type" value="Genomic_DNA"/>
</dbReference>
<dbReference type="GO" id="GO:0006313">
    <property type="term" value="P:DNA transposition"/>
    <property type="evidence" value="ECO:0007669"/>
    <property type="project" value="InterPro"/>
</dbReference>
<dbReference type="InterPro" id="IPR002686">
    <property type="entry name" value="Transposase_17"/>
</dbReference>
<evidence type="ECO:0000259" key="1">
    <source>
        <dbReference type="SMART" id="SM01321"/>
    </source>
</evidence>
<dbReference type="GO" id="GO:0003677">
    <property type="term" value="F:DNA binding"/>
    <property type="evidence" value="ECO:0007669"/>
    <property type="project" value="InterPro"/>
</dbReference>
<proteinExistence type="predicted"/>
<feature type="domain" description="Transposase IS200-like" evidence="1">
    <location>
        <begin position="8"/>
        <end position="122"/>
    </location>
</feature>